<keyword evidence="3" id="KW-0238">DNA-binding</keyword>
<dbReference type="Gene3D" id="1.10.10.10">
    <property type="entry name" value="Winged helix-like DNA-binding domain superfamily/Winged helix DNA-binding domain"/>
    <property type="match status" value="1"/>
</dbReference>
<dbReference type="InterPro" id="IPR036388">
    <property type="entry name" value="WH-like_DNA-bd_sf"/>
</dbReference>
<comment type="similarity">
    <text evidence="1">Belongs to the LysR transcriptional regulatory family.</text>
</comment>
<dbReference type="STRING" id="1109412.BN1221_00692"/>
<dbReference type="Pfam" id="PF00126">
    <property type="entry name" value="HTH_1"/>
    <property type="match status" value="1"/>
</dbReference>
<gene>
    <name evidence="6" type="ORF">BN1221_00692</name>
</gene>
<dbReference type="InterPro" id="IPR005119">
    <property type="entry name" value="LysR_subst-bd"/>
</dbReference>
<dbReference type="PANTHER" id="PTHR30346:SF28">
    <property type="entry name" value="HTH-TYPE TRANSCRIPTIONAL REGULATOR CYNR"/>
    <property type="match status" value="1"/>
</dbReference>
<feature type="domain" description="HTH lysR-type" evidence="5">
    <location>
        <begin position="1"/>
        <end position="58"/>
    </location>
</feature>
<dbReference type="SUPFAM" id="SSF53850">
    <property type="entry name" value="Periplasmic binding protein-like II"/>
    <property type="match status" value="1"/>
</dbReference>
<evidence type="ECO:0000256" key="3">
    <source>
        <dbReference type="ARBA" id="ARBA00023125"/>
    </source>
</evidence>
<organism evidence="6 7">
    <name type="scientific">Brenneria goodwinii</name>
    <dbReference type="NCBI Taxonomy" id="1109412"/>
    <lineage>
        <taxon>Bacteria</taxon>
        <taxon>Pseudomonadati</taxon>
        <taxon>Pseudomonadota</taxon>
        <taxon>Gammaproteobacteria</taxon>
        <taxon>Enterobacterales</taxon>
        <taxon>Pectobacteriaceae</taxon>
        <taxon>Brenneria</taxon>
    </lineage>
</organism>
<dbReference type="OrthoDB" id="646694at2"/>
<dbReference type="SUPFAM" id="SSF46785">
    <property type="entry name" value="Winged helix' DNA-binding domain"/>
    <property type="match status" value="1"/>
</dbReference>
<evidence type="ECO:0000256" key="1">
    <source>
        <dbReference type="ARBA" id="ARBA00009437"/>
    </source>
</evidence>
<dbReference type="FunFam" id="1.10.10.10:FF:000001">
    <property type="entry name" value="LysR family transcriptional regulator"/>
    <property type="match status" value="1"/>
</dbReference>
<keyword evidence="7" id="KW-1185">Reference proteome</keyword>
<sequence length="317" mass="36013">MDIGTLKYFVQVYEDRCLTRSAQKLFITQQALSRQILNLETELGVTLFRRNSRGMSPTAMGDVLYAKALTAINSIAELENDMRARQQREHPRYRLGYSPGTLQSLGVQRVMEFLASYEDADCELSEHADIECEARVDNGTLDMAITVRPPGNNPRLRYTSIKQERLVLVSNEEHHLARQAKTRPIRLTDMVDVSLIMLDETFRLQDTFMQHLHRAGISPNIHARISHDLHVAYDLVTLNKGVFVFVEGLARPLLRDGMICIPLSGTGMRWDIGLIIGHESAAHSPVLRNFVNNFRHEMRQNPKTARQIIDSGCPSFS</sequence>
<dbReference type="InterPro" id="IPR036390">
    <property type="entry name" value="WH_DNA-bd_sf"/>
</dbReference>
<dbReference type="PRINTS" id="PR00039">
    <property type="entry name" value="HTHLYSR"/>
</dbReference>
<dbReference type="CDD" id="cd05466">
    <property type="entry name" value="PBP2_LTTR_substrate"/>
    <property type="match status" value="1"/>
</dbReference>
<dbReference type="GO" id="GO:0003700">
    <property type="term" value="F:DNA-binding transcription factor activity"/>
    <property type="evidence" value="ECO:0007669"/>
    <property type="project" value="InterPro"/>
</dbReference>
<dbReference type="GO" id="GO:0032993">
    <property type="term" value="C:protein-DNA complex"/>
    <property type="evidence" value="ECO:0007669"/>
    <property type="project" value="TreeGrafter"/>
</dbReference>
<dbReference type="EMBL" id="CGIG01000001">
    <property type="protein sequence ID" value="CPR14285.1"/>
    <property type="molecule type" value="Genomic_DNA"/>
</dbReference>
<dbReference type="PROSITE" id="PS50931">
    <property type="entry name" value="HTH_LYSR"/>
    <property type="match status" value="1"/>
</dbReference>
<dbReference type="Pfam" id="PF03466">
    <property type="entry name" value="LysR_substrate"/>
    <property type="match status" value="1"/>
</dbReference>
<protein>
    <submittedName>
        <fullName evidence="6">Transcriptional regulator, LysR family</fullName>
    </submittedName>
</protein>
<dbReference type="RefSeq" id="WP_048636133.1">
    <property type="nucleotide sequence ID" value="NZ_CGIG01000001.1"/>
</dbReference>
<dbReference type="PANTHER" id="PTHR30346">
    <property type="entry name" value="TRANSCRIPTIONAL DUAL REGULATOR HCAR-RELATED"/>
    <property type="match status" value="1"/>
</dbReference>
<proteinExistence type="inferred from homology"/>
<evidence type="ECO:0000259" key="5">
    <source>
        <dbReference type="PROSITE" id="PS50931"/>
    </source>
</evidence>
<dbReference type="GO" id="GO:0003677">
    <property type="term" value="F:DNA binding"/>
    <property type="evidence" value="ECO:0007669"/>
    <property type="project" value="UniProtKB-KW"/>
</dbReference>
<keyword evidence="2" id="KW-0805">Transcription regulation</keyword>
<evidence type="ECO:0000313" key="7">
    <source>
        <dbReference type="Proteomes" id="UP000044377"/>
    </source>
</evidence>
<dbReference type="InterPro" id="IPR000847">
    <property type="entry name" value="LysR_HTH_N"/>
</dbReference>
<dbReference type="Proteomes" id="UP000044377">
    <property type="component" value="Unassembled WGS sequence"/>
</dbReference>
<accession>A0A0G4JQS5</accession>
<keyword evidence="4" id="KW-0804">Transcription</keyword>
<dbReference type="AlphaFoldDB" id="A0A0G4JQS5"/>
<name>A0A0G4JQS5_9GAMM</name>
<evidence type="ECO:0000256" key="2">
    <source>
        <dbReference type="ARBA" id="ARBA00023015"/>
    </source>
</evidence>
<evidence type="ECO:0000313" key="6">
    <source>
        <dbReference type="EMBL" id="CPR14285.1"/>
    </source>
</evidence>
<evidence type="ECO:0000256" key="4">
    <source>
        <dbReference type="ARBA" id="ARBA00023163"/>
    </source>
</evidence>
<reference evidence="7" key="1">
    <citation type="submission" date="2015-01" db="EMBL/GenBank/DDBJ databases">
        <authorList>
            <person name="Paterson Steve"/>
        </authorList>
    </citation>
    <scope>NUCLEOTIDE SEQUENCE [LARGE SCALE GENOMIC DNA]</scope>
    <source>
        <strain evidence="7">OBR1</strain>
    </source>
</reference>
<dbReference type="Gene3D" id="3.40.190.290">
    <property type="match status" value="1"/>
</dbReference>